<dbReference type="KEGG" id="fri:FraEuI1c_5628"/>
<reference evidence="4 5" key="1">
    <citation type="submission" date="2010-10" db="EMBL/GenBank/DDBJ databases">
        <title>Complete sequence of Frankia sp. EuI1c.</title>
        <authorList>
            <consortium name="US DOE Joint Genome Institute"/>
            <person name="Lucas S."/>
            <person name="Copeland A."/>
            <person name="Lapidus A."/>
            <person name="Cheng J.-F."/>
            <person name="Bruce D."/>
            <person name="Goodwin L."/>
            <person name="Pitluck S."/>
            <person name="Chertkov O."/>
            <person name="Detter J.C."/>
            <person name="Han C."/>
            <person name="Tapia R."/>
            <person name="Land M."/>
            <person name="Hauser L."/>
            <person name="Jeffries C."/>
            <person name="Kyrpides N."/>
            <person name="Ivanova N."/>
            <person name="Mikhailova N."/>
            <person name="Beauchemin N."/>
            <person name="Sen A."/>
            <person name="Sur S.A."/>
            <person name="Gtari M."/>
            <person name="Wall L."/>
            <person name="Tisa L."/>
            <person name="Woyke T."/>
        </authorList>
    </citation>
    <scope>NUCLEOTIDE SEQUENCE [LARGE SCALE GENOMIC DNA]</scope>
    <source>
        <strain evidence="5">DSM 45817 / CECT 9037 / EuI1c</strain>
    </source>
</reference>
<gene>
    <name evidence="4" type="ordered locus">FraEuI1c_5628</name>
</gene>
<evidence type="ECO:0000313" key="4">
    <source>
        <dbReference type="EMBL" id="ADP83612.1"/>
    </source>
</evidence>
<dbReference type="PROSITE" id="PS00061">
    <property type="entry name" value="ADH_SHORT"/>
    <property type="match status" value="1"/>
</dbReference>
<dbReference type="Gene3D" id="3.40.50.720">
    <property type="entry name" value="NAD(P)-binding Rossmann-like Domain"/>
    <property type="match status" value="1"/>
</dbReference>
<dbReference type="eggNOG" id="COG4221">
    <property type="taxonomic scope" value="Bacteria"/>
</dbReference>
<keyword evidence="5" id="KW-1185">Reference proteome</keyword>
<dbReference type="InParanoid" id="E3JDH9"/>
<dbReference type="Pfam" id="PF00106">
    <property type="entry name" value="adh_short"/>
    <property type="match status" value="1"/>
</dbReference>
<dbReference type="InterPro" id="IPR020904">
    <property type="entry name" value="Sc_DH/Rdtase_CS"/>
</dbReference>
<dbReference type="GO" id="GO:0016491">
    <property type="term" value="F:oxidoreductase activity"/>
    <property type="evidence" value="ECO:0007669"/>
    <property type="project" value="UniProtKB-KW"/>
</dbReference>
<dbReference type="Proteomes" id="UP000002484">
    <property type="component" value="Chromosome"/>
</dbReference>
<dbReference type="STRING" id="298654.FraEuI1c_5628"/>
<dbReference type="PANTHER" id="PTHR24321">
    <property type="entry name" value="DEHYDROGENASES, SHORT CHAIN"/>
    <property type="match status" value="1"/>
</dbReference>
<protein>
    <submittedName>
        <fullName evidence="4">Short-chain dehydrogenase/reductase SDR</fullName>
    </submittedName>
</protein>
<dbReference type="PANTHER" id="PTHR24321:SF8">
    <property type="entry name" value="ESTRADIOL 17-BETA-DEHYDROGENASE 8-RELATED"/>
    <property type="match status" value="1"/>
</dbReference>
<dbReference type="SUPFAM" id="SSF51735">
    <property type="entry name" value="NAD(P)-binding Rossmann-fold domains"/>
    <property type="match status" value="1"/>
</dbReference>
<dbReference type="InterPro" id="IPR002347">
    <property type="entry name" value="SDR_fam"/>
</dbReference>
<organism evidence="4 5">
    <name type="scientific">Pseudofrankia inefficax (strain DSM 45817 / CECT 9037 / DDB 130130 / EuI1c)</name>
    <name type="common">Frankia inefficax</name>
    <dbReference type="NCBI Taxonomy" id="298654"/>
    <lineage>
        <taxon>Bacteria</taxon>
        <taxon>Bacillati</taxon>
        <taxon>Actinomycetota</taxon>
        <taxon>Actinomycetes</taxon>
        <taxon>Frankiales</taxon>
        <taxon>Frankiaceae</taxon>
        <taxon>Pseudofrankia</taxon>
    </lineage>
</organism>
<comment type="similarity">
    <text evidence="1 3">Belongs to the short-chain dehydrogenases/reductases (SDR) family.</text>
</comment>
<name>E3JDH9_PSEI1</name>
<proteinExistence type="inferred from homology"/>
<accession>E3JDH9</accession>
<sequence>MGEVAVVTGAAGGIGAAVARRLAAGGARCVLVDRKPEVEQVAASIGGVAVVGDLADPELSERMVAAAGGRLDLLVLNAGINSVDKDPATLDLGRYQAVVGVNQHSVVYGLRAALPVLRAGGGGSIVVTASHAALRGIEQDPIYTMTKHAVIGLVRALAGPLSREGIRLCAVCPGLVDTPLTEPARDRFQAAGIPMLGADEVAAAVVGLLRDGAPGTELVVSPGKPPTRYFPAALD</sequence>
<dbReference type="OrthoDB" id="4133661at2"/>
<dbReference type="CDD" id="cd05233">
    <property type="entry name" value="SDR_c"/>
    <property type="match status" value="1"/>
</dbReference>
<dbReference type="EMBL" id="CP002299">
    <property type="protein sequence ID" value="ADP83612.1"/>
    <property type="molecule type" value="Genomic_DNA"/>
</dbReference>
<dbReference type="PRINTS" id="PR00081">
    <property type="entry name" value="GDHRDH"/>
</dbReference>
<evidence type="ECO:0000256" key="3">
    <source>
        <dbReference type="RuleBase" id="RU000363"/>
    </source>
</evidence>
<keyword evidence="2" id="KW-0560">Oxidoreductase</keyword>
<evidence type="ECO:0000256" key="2">
    <source>
        <dbReference type="ARBA" id="ARBA00023002"/>
    </source>
</evidence>
<dbReference type="HOGENOM" id="CLU_010194_2_10_11"/>
<dbReference type="PRINTS" id="PR00080">
    <property type="entry name" value="SDRFAMILY"/>
</dbReference>
<dbReference type="AlphaFoldDB" id="E3JDH9"/>
<dbReference type="InterPro" id="IPR036291">
    <property type="entry name" value="NAD(P)-bd_dom_sf"/>
</dbReference>
<evidence type="ECO:0000313" key="5">
    <source>
        <dbReference type="Proteomes" id="UP000002484"/>
    </source>
</evidence>
<evidence type="ECO:0000256" key="1">
    <source>
        <dbReference type="ARBA" id="ARBA00006484"/>
    </source>
</evidence>
<dbReference type="RefSeq" id="WP_013426730.1">
    <property type="nucleotide sequence ID" value="NC_014666.1"/>
</dbReference>